<feature type="region of interest" description="Disordered" evidence="1">
    <location>
        <begin position="344"/>
        <end position="435"/>
    </location>
</feature>
<name>A0A409YR75_9AGAR</name>
<dbReference type="InParanoid" id="A0A409YR75"/>
<evidence type="ECO:0000256" key="1">
    <source>
        <dbReference type="SAM" id="MobiDB-lite"/>
    </source>
</evidence>
<proteinExistence type="predicted"/>
<feature type="compositionally biased region" description="Polar residues" evidence="1">
    <location>
        <begin position="386"/>
        <end position="395"/>
    </location>
</feature>
<dbReference type="Proteomes" id="UP000284842">
    <property type="component" value="Unassembled WGS sequence"/>
</dbReference>
<feature type="compositionally biased region" description="Basic and acidic residues" evidence="1">
    <location>
        <begin position="134"/>
        <end position="147"/>
    </location>
</feature>
<sequence>MAQQNDGDRPPTPPPSGPPAPPPPPPPPPRKTHKNALTIQALKNYPLETRLSKNKEIEKKNLQRITYAAERPAALEENPADPAYQDPPSPTAALITITDEDIDEIIELNLVDDYKKQGIMPSSTLKRIMVKTKSNAEPKRKAEKSNDDTSGPDKLTKRQCMDGSRITFRLPGDPTPINFPEIMFVTENRINIPIEFFTRNRINHISAHFAGGLPLAKGTLLSNETGRHPNIIDITSLQDKLKAPPGSLTYAQFLEAKENMIKFQQQRDTGDGSWGALYREHFDFFTSQDNAETYYDSWKSMEVEMRFSWRANETRFPQSVYVSKWISMVDTHGLRIQLQAALGNTAEPGNSDSKRGARGKAQNTNSTTIPPPLAENSITGKKASRSTRTPNSSPHSTKKYASPGTYTEKGSHATTATPEYTSARTAATQDTTHSRANVVPSLEDFINSSKPDVLSYPNLYQSVVHRPAFDPRTHINPDLFQKIVTPYNADAFEHFLAKHNLTDSYPLLVFNLRHGFPLGRMPNLPETVIIKNHLSVSLYPEEVDAYVEGEIKSGRMSGPFTKSEVEATLRGPFQSSPLIVAVQPQGPGVPDKLRVCRHLSKELKHAPSVNSFIEKEDFPTRFDTACRVAEMVSPFPSLFNPLAGSVSHYHSRLSWLHRIMSFAPLMAAPISCHSRLSWLHCIRSFAPSMAAPYHVIRAFYGCTVSCHYAQSGASHYSSDLSYPGRRQPNRTALSLSSRPAQIFYAQ</sequence>
<dbReference type="EMBL" id="NHTK01000798">
    <property type="protein sequence ID" value="PPR05511.1"/>
    <property type="molecule type" value="Genomic_DNA"/>
</dbReference>
<organism evidence="2 3">
    <name type="scientific">Panaeolus cyanescens</name>
    <dbReference type="NCBI Taxonomy" id="181874"/>
    <lineage>
        <taxon>Eukaryota</taxon>
        <taxon>Fungi</taxon>
        <taxon>Dikarya</taxon>
        <taxon>Basidiomycota</taxon>
        <taxon>Agaricomycotina</taxon>
        <taxon>Agaricomycetes</taxon>
        <taxon>Agaricomycetidae</taxon>
        <taxon>Agaricales</taxon>
        <taxon>Agaricineae</taxon>
        <taxon>Galeropsidaceae</taxon>
        <taxon>Panaeolus</taxon>
    </lineage>
</organism>
<keyword evidence="3" id="KW-1185">Reference proteome</keyword>
<reference evidence="2 3" key="1">
    <citation type="journal article" date="2018" name="Evol. Lett.">
        <title>Horizontal gene cluster transfer increased hallucinogenic mushroom diversity.</title>
        <authorList>
            <person name="Reynolds H.T."/>
            <person name="Vijayakumar V."/>
            <person name="Gluck-Thaler E."/>
            <person name="Korotkin H.B."/>
            <person name="Matheny P.B."/>
            <person name="Slot J.C."/>
        </authorList>
    </citation>
    <scope>NUCLEOTIDE SEQUENCE [LARGE SCALE GENOMIC DNA]</scope>
    <source>
        <strain evidence="2 3">2629</strain>
    </source>
</reference>
<feature type="compositionally biased region" description="Polar residues" evidence="1">
    <location>
        <begin position="412"/>
        <end position="435"/>
    </location>
</feature>
<feature type="region of interest" description="Disordered" evidence="1">
    <location>
        <begin position="130"/>
        <end position="158"/>
    </location>
</feature>
<gene>
    <name evidence="2" type="ORF">CVT24_003191</name>
</gene>
<evidence type="ECO:0000313" key="3">
    <source>
        <dbReference type="Proteomes" id="UP000284842"/>
    </source>
</evidence>
<dbReference type="OrthoDB" id="3052192at2759"/>
<accession>A0A409YR75</accession>
<dbReference type="AlphaFoldDB" id="A0A409YR75"/>
<feature type="region of interest" description="Disordered" evidence="1">
    <location>
        <begin position="1"/>
        <end position="33"/>
    </location>
</feature>
<feature type="compositionally biased region" description="Pro residues" evidence="1">
    <location>
        <begin position="10"/>
        <end position="29"/>
    </location>
</feature>
<comment type="caution">
    <text evidence="2">The sequence shown here is derived from an EMBL/GenBank/DDBJ whole genome shotgun (WGS) entry which is preliminary data.</text>
</comment>
<evidence type="ECO:0000313" key="2">
    <source>
        <dbReference type="EMBL" id="PPR05511.1"/>
    </source>
</evidence>
<protein>
    <submittedName>
        <fullName evidence="2">Uncharacterized protein</fullName>
    </submittedName>
</protein>